<comment type="caution">
    <text evidence="3">The sequence shown here is derived from an EMBL/GenBank/DDBJ whole genome shotgun (WGS) entry which is preliminary data.</text>
</comment>
<dbReference type="GO" id="GO:0008168">
    <property type="term" value="F:methyltransferase activity"/>
    <property type="evidence" value="ECO:0007669"/>
    <property type="project" value="UniProtKB-KW"/>
</dbReference>
<dbReference type="EMBL" id="JAKGSI010000003">
    <property type="protein sequence ID" value="MCF4006975.1"/>
    <property type="molecule type" value="Genomic_DNA"/>
</dbReference>
<dbReference type="Gene3D" id="3.40.50.150">
    <property type="entry name" value="Vaccinia Virus protein VP39"/>
    <property type="match status" value="1"/>
</dbReference>
<dbReference type="SUPFAM" id="SSF53335">
    <property type="entry name" value="S-adenosyl-L-methionine-dependent methyltransferases"/>
    <property type="match status" value="1"/>
</dbReference>
<protein>
    <submittedName>
        <fullName evidence="3">SAM-dependent methyltransferase</fullName>
    </submittedName>
</protein>
<reference evidence="3" key="1">
    <citation type="submission" date="2022-01" db="EMBL/GenBank/DDBJ databases">
        <title>Corynebacterium sp. nov isolated from isolated from the feces of the greater white-fronted geese (Anser albifrons) at Poyang Lake, PR China.</title>
        <authorList>
            <person name="Liu Q."/>
        </authorList>
    </citation>
    <scope>NUCLEOTIDE SEQUENCE</scope>
    <source>
        <strain evidence="3">JCM 32435</strain>
    </source>
</reference>
<dbReference type="RefSeq" id="WP_236118946.1">
    <property type="nucleotide sequence ID" value="NZ_JAKGSI010000003.1"/>
</dbReference>
<evidence type="ECO:0000256" key="1">
    <source>
        <dbReference type="SAM" id="MobiDB-lite"/>
    </source>
</evidence>
<dbReference type="InterPro" id="IPR029063">
    <property type="entry name" value="SAM-dependent_MTases_sf"/>
</dbReference>
<dbReference type="Proteomes" id="UP001139336">
    <property type="component" value="Unassembled WGS sequence"/>
</dbReference>
<organism evidence="3 4">
    <name type="scientific">Corynebacterium uropygiale</name>
    <dbReference type="NCBI Taxonomy" id="1775911"/>
    <lineage>
        <taxon>Bacteria</taxon>
        <taxon>Bacillati</taxon>
        <taxon>Actinomycetota</taxon>
        <taxon>Actinomycetes</taxon>
        <taxon>Mycobacteriales</taxon>
        <taxon>Corynebacteriaceae</taxon>
        <taxon>Corynebacterium</taxon>
    </lineage>
</organism>
<proteinExistence type="predicted"/>
<dbReference type="InterPro" id="IPR041497">
    <property type="entry name" value="Thump-like"/>
</dbReference>
<keyword evidence="4" id="KW-1185">Reference proteome</keyword>
<evidence type="ECO:0000259" key="2">
    <source>
        <dbReference type="Pfam" id="PF18096"/>
    </source>
</evidence>
<evidence type="ECO:0000313" key="4">
    <source>
        <dbReference type="Proteomes" id="UP001139336"/>
    </source>
</evidence>
<keyword evidence="3" id="KW-0808">Transferase</keyword>
<dbReference type="Pfam" id="PF18096">
    <property type="entry name" value="Thump_like"/>
    <property type="match status" value="1"/>
</dbReference>
<name>A0A9X1QTZ6_9CORY</name>
<gene>
    <name evidence="3" type="ORF">L1O03_07255</name>
</gene>
<feature type="region of interest" description="Disordered" evidence="1">
    <location>
        <begin position="387"/>
        <end position="406"/>
    </location>
</feature>
<keyword evidence="3" id="KW-0489">Methyltransferase</keyword>
<dbReference type="AlphaFoldDB" id="A0A9X1QTZ6"/>
<feature type="compositionally biased region" description="Polar residues" evidence="1">
    <location>
        <begin position="396"/>
        <end position="406"/>
    </location>
</feature>
<feature type="domain" description="THUMP-like" evidence="2">
    <location>
        <begin position="316"/>
        <end position="384"/>
    </location>
</feature>
<accession>A0A9X1QTZ6</accession>
<sequence>MSYTLDELRFLRDTMPDIQERCADLQLSGGSLVSDVAELRAVYGDYGRAAAELVQAQRSGVAAGKFPGDWLVCHDSAQQATPRVVAEARARRIVRAMGEGSIVHDVTCSVGTEGAALLDAGLRTVGSDLDPVRCAMAAWNLRGRGALITRADALRPSSRAEVIVADPARRHAGRRITSPRQLIPPLPDVVETYRGREMAIKCAPGLDYSFWEGLVSVVSVDGGVKEACLYTPGLGGGARREAIILRSGFRDHLDDLLPDEPERDLAGEPGTWIIDPDGAIVRAGLVRHYAVREGLWMLDERIAYLTGDHVPAGTSGFRVLETCPVKKVRQVLQRRDCGRVEILCRGVDIDPDRLRRSLKLKGSQSLGLVLTRQGRSAVAIVCGPRTWAEEGPSPRPSSGTTLGRRY</sequence>
<dbReference type="GO" id="GO:0032259">
    <property type="term" value="P:methylation"/>
    <property type="evidence" value="ECO:0007669"/>
    <property type="project" value="UniProtKB-KW"/>
</dbReference>
<evidence type="ECO:0000313" key="3">
    <source>
        <dbReference type="EMBL" id="MCF4006975.1"/>
    </source>
</evidence>